<feature type="compositionally biased region" description="Low complexity" evidence="7">
    <location>
        <begin position="655"/>
        <end position="668"/>
    </location>
</feature>
<dbReference type="InterPro" id="IPR029063">
    <property type="entry name" value="SAM-dependent_MTases_sf"/>
</dbReference>
<feature type="region of interest" description="Disordered" evidence="7">
    <location>
        <begin position="646"/>
        <end position="671"/>
    </location>
</feature>
<feature type="compositionally biased region" description="Gly residues" evidence="7">
    <location>
        <begin position="28"/>
        <end position="42"/>
    </location>
</feature>
<dbReference type="GO" id="GO:0031177">
    <property type="term" value="F:phosphopantetheine binding"/>
    <property type="evidence" value="ECO:0007669"/>
    <property type="project" value="InterPro"/>
</dbReference>
<dbReference type="InterPro" id="IPR029058">
    <property type="entry name" value="AB_hydrolase_fold"/>
</dbReference>
<dbReference type="Pfam" id="PF00550">
    <property type="entry name" value="PP-binding"/>
    <property type="match status" value="4"/>
</dbReference>
<dbReference type="GO" id="GO:0000036">
    <property type="term" value="F:acyl carrier activity"/>
    <property type="evidence" value="ECO:0007669"/>
    <property type="project" value="TreeGrafter"/>
</dbReference>
<dbReference type="GO" id="GO:0044550">
    <property type="term" value="P:secondary metabolite biosynthetic process"/>
    <property type="evidence" value="ECO:0007669"/>
    <property type="project" value="TreeGrafter"/>
</dbReference>
<evidence type="ECO:0000256" key="6">
    <source>
        <dbReference type="ARBA" id="ARBA00022737"/>
    </source>
</evidence>
<dbReference type="SUPFAM" id="SSF53335">
    <property type="entry name" value="S-adenosyl-L-methionine-dependent methyltransferases"/>
    <property type="match status" value="1"/>
</dbReference>
<feature type="compositionally biased region" description="Low complexity" evidence="7">
    <location>
        <begin position="4372"/>
        <end position="4387"/>
    </location>
</feature>
<dbReference type="EMBL" id="PQNK01000009">
    <property type="protein sequence ID" value="RRO86497.1"/>
    <property type="molecule type" value="Genomic_DNA"/>
</dbReference>
<dbReference type="Gene3D" id="3.40.50.1820">
    <property type="entry name" value="alpha/beta hydrolase"/>
    <property type="match status" value="1"/>
</dbReference>
<dbReference type="InterPro" id="IPR000873">
    <property type="entry name" value="AMP-dep_synth/lig_dom"/>
</dbReference>
<dbReference type="SMART" id="SM00823">
    <property type="entry name" value="PKS_PP"/>
    <property type="match status" value="3"/>
</dbReference>
<feature type="region of interest" description="Disordered" evidence="7">
    <location>
        <begin position="4368"/>
        <end position="4469"/>
    </location>
</feature>
<evidence type="ECO:0000256" key="5">
    <source>
        <dbReference type="ARBA" id="ARBA00022598"/>
    </source>
</evidence>
<keyword evidence="4" id="KW-0597">Phosphoprotein</keyword>
<evidence type="ECO:0000259" key="8">
    <source>
        <dbReference type="PROSITE" id="PS50075"/>
    </source>
</evidence>
<dbReference type="Gene3D" id="3.40.50.12780">
    <property type="entry name" value="N-terminal domain of ligase-like"/>
    <property type="match status" value="2"/>
</dbReference>
<keyword evidence="3" id="KW-0596">Phosphopantetheine</keyword>
<dbReference type="Pfam" id="PF00975">
    <property type="entry name" value="Thioesterase"/>
    <property type="match status" value="1"/>
</dbReference>
<feature type="compositionally biased region" description="Polar residues" evidence="7">
    <location>
        <begin position="1"/>
        <end position="13"/>
    </location>
</feature>
<dbReference type="Gene3D" id="3.30.300.30">
    <property type="match status" value="2"/>
</dbReference>
<comment type="cofactor">
    <cofactor evidence="1">
        <name>pantetheine 4'-phosphate</name>
        <dbReference type="ChEBI" id="CHEBI:47942"/>
    </cofactor>
</comment>
<dbReference type="InterPro" id="IPR020806">
    <property type="entry name" value="PKS_PP-bd"/>
</dbReference>
<evidence type="ECO:0000256" key="4">
    <source>
        <dbReference type="ARBA" id="ARBA00022553"/>
    </source>
</evidence>
<evidence type="ECO:0000256" key="1">
    <source>
        <dbReference type="ARBA" id="ARBA00001957"/>
    </source>
</evidence>
<dbReference type="Gene3D" id="3.30.559.30">
    <property type="entry name" value="Nonribosomal peptide synthetase, condensation domain"/>
    <property type="match status" value="4"/>
</dbReference>
<comment type="pathway">
    <text evidence="2">Siderophore biosynthesis.</text>
</comment>
<dbReference type="InterPro" id="IPR036736">
    <property type="entry name" value="ACP-like_sf"/>
</dbReference>
<feature type="compositionally biased region" description="Low complexity" evidence="7">
    <location>
        <begin position="4395"/>
        <end position="4419"/>
    </location>
</feature>
<dbReference type="FunFam" id="3.30.300.30:FF:000015">
    <property type="entry name" value="Nonribosomal peptide synthase SidD"/>
    <property type="match status" value="1"/>
</dbReference>
<feature type="region of interest" description="Disordered" evidence="7">
    <location>
        <begin position="1"/>
        <end position="49"/>
    </location>
</feature>
<feature type="region of interest" description="Disordered" evidence="7">
    <location>
        <begin position="2611"/>
        <end position="2657"/>
    </location>
</feature>
<dbReference type="Gene3D" id="1.10.1200.10">
    <property type="entry name" value="ACP-like"/>
    <property type="match status" value="4"/>
</dbReference>
<comment type="caution">
    <text evidence="9">The sequence shown here is derived from an EMBL/GenBank/DDBJ whole genome shotgun (WGS) entry which is preliminary data.</text>
</comment>
<feature type="compositionally biased region" description="Pro residues" evidence="7">
    <location>
        <begin position="2756"/>
        <end position="2777"/>
    </location>
</feature>
<feature type="region of interest" description="Disordered" evidence="7">
    <location>
        <begin position="2729"/>
        <end position="2782"/>
    </location>
</feature>
<feature type="compositionally biased region" description="Basic and acidic residues" evidence="7">
    <location>
        <begin position="241"/>
        <end position="264"/>
    </location>
</feature>
<dbReference type="GO" id="GO:0016874">
    <property type="term" value="F:ligase activity"/>
    <property type="evidence" value="ECO:0007669"/>
    <property type="project" value="UniProtKB-KW"/>
</dbReference>
<sequence length="4801" mass="489311">MQSRRSTPARGTSHTPRTHARRAATTPGGPGGPGGTGAGTRGRGTRPLTGTQRAYLTGRADDQLHGGVDCLALFEFTGAPVDPDRMRAAVAALRRHPVLRSTVVDGHHVDAGRDARPPLTVAETTGAGTRAALAAEVEGRRRDILARHADHAAGESGWVDILRWRTDDGRDLGVLHIGVSLAVADLAGTGVIVRELAAAYRAAGDGDGTGDAAGTTVADAADTAAGTVTGPWVTFADIAAREAGPDGDRAADRDGDPDGHREGDDATLPPDPLPAGPDIPLVGTPERTVTRHLRRLDPATWAAVGTVAGAVGATRPALLLAVYRHALGLWCGDDDLTVVVPGLDARRTPDDVLDRTRTWAVRPPSAAGRTLGEAATEAGAELRRRIRAGLDSTDEVRALLHRGEGHSGSLPFVLTCGGEETLLTADVEETFGRLTATGSVTPQVLADLQILHLTPGEVCVALDVRDGAFPATFGPELLATVADALERLAAVGAGDTDTATAAPADLPMDRVVRVPRAVAARRAALNAVPPVDDAVATPALHGAWLRQVETRPDATAVVDPARGEDLTYAELHRAACRLAAGLADRVAPGDLVLVRLPKGCDQVTAVLAVLYLGAAYLPVNVDAPAERVRAVTEVAQPVAVLDRVDPGVYDDDPSAGDATADATAAAPDLPRPVDGDDRAYVIFTSGSTGTPKGVVMTHRAATTTVAAVVDRHRIGPDDSVLAVSSLDFDLSVFDIFGLLGAGGTVVCIAEDDRRDAFAWCDLVRRHGVTTWNSAPALAEMLTVAAEDGPALPLRRVLVSGDWVAPTLPARVRAVTGGGGGTGGDAGAAGARVVAMGGATEGGIWSNEHVIDGPGDLDPAWPSVPYGRPLPGQAYRVVDAAGRDVPTGVVGELWIGGASLAAGYLGRADLTAERFVTDADGARWYRTGDHGYWGPGDLLFFVGRRDNQVKIRGHRVELGDVEHHLRAVPGVEAAVVLPAPGNTALRALVTLAGDGHGDGDGDGEGADPSATVADRVREALAATVPGFMVPRDVTVVPELRLTANGKVDRAWAAQVLDGGPAGVAGVSGERTGGAGGDREAGPGAVGGGSVPGADAARAPHDAATAGDAGAGSANADVAADMAAAVASDIAATWADVLDVPVGQLGGERGGDAGERAGEANFFALGGDSVAATAACSRLRALGYRVTVAELFGNPTLDRFTDAVVAAGRDAVDDTADHAAADAVDDGADDAAVPGGGADRAGAADGAAGGDADAGAPFPLTPLQRAYALGTDGIRGTVRAATAYAAVLGLDAAAGYGPTRAGFTYPQVKAAAAGIVARWAGLRVVRDGDDAQRVVDPSDALRVTVLDPSTDLRAHLASATPRVPLELVLPGEEARELGVLVDYLALDGRSLAVVVGALTAVLSGEDPDRTVTVDPTVSVFARHCRALAAGGARADAPDGTGTGTASPATPATPPAAAPEPPTLPVAAGQEPSDAGADTPPAAFTSLRAHIPLATLDRAAARTGATVSAVVLAEFGSALAEASGRGEVGVVVPLTHRPDTGDDREILGTFSRLGVCACPATPDPAATRDALAAVLTADGGVRAASAGRTGRYPAVFTSVLGYDAALAPATRAVRAVWSLTRTPGVLVDCQLTSVDAGTVEVRWDMPDGVLDAAAVDAMFRGMVDRLGGTVVPDVAEITGPLPGGYAPLGDVRPPSTVSALLREVIERLDGEAGARDDALVPWAGPVVAAWRRFVAGGPEATGLADAPVAWSARDAQLLVDVVRGRARRFGILAHPVLSPRALAAAEPTVARALDVLDDRVRRRVGRGERVAVVELGHGIARGGRRGGSGGSVPGDAADSWTVVEPDALVADIATVDGRTCVSDVADVPAPADVVVACGTLHRDPRLRAGLGAVRLAPGAEVHVVEAERPTAATLVSAALVNPAVLDAAGMLSARGWAEVVSDAGLRVRYLEAEDGHSVVLRAVAAEDGEPTAGVAGAVAGVGSDAGSTPGSGDAAGDAPGDAPAAGRPATGQVTGRADVTAALAASWRRHLPGLADGAGADGADGAAAGALPADTDFFVAGGDSLTATRVLADLREVGVTGLRAVDVFNNPTFGALRDRAAAAAAPTAGTGVSDGAGTAPAAGTGAPDSRPAAPPTDTAVPPADGHGTHPLTRVQQAYLAGQDSGQLLGGAPARCLFTFRAAAVDTGRLESAVRAAARRHPVLRTVVTEGPAGTPVARVLDDVPAGVWAVTDGTGATGTDAATTGAPDATGTDAAAALAGHVPDPRAEGPLAVRVSTGPDGATVAVSMNNLLLDGASMMLLMDEIAASYADPATRLDAADASTAPGGAAAAPAADPTAGYLADRPWLTDPAAPVPWQGRMLTPAELDGRLDAVLADLPPAPFVPDRRALAGLTDTTMARVAADVDAATWDTVRAGLAARHVTPAAGVLAAFGRALAAETGGDDLTVTLTRFDRDLSVPGIDRALGDFTSLSLAGLRGLRAGDRTVAERSAQTALAEADDPALDALRLTARAVQTSGDPVAGVFPVVFTCGLGLAGATAQVAGDPAGDAAGTAGRSLRERSFGTQVAASSTTPQVVLDLQVADDRDGLHLTADHLVRVLPAAVADRVVRRTVAELTGAPAGDGGRSRTGEGDDATLPRPRPSAAPDAAAGDAAPDAAEAGATDPAAVIAEVWADVLGLDRVTDGTNFFRAGGDSLTATRCITALRARGVDAALRTLLTTPDLGDFRDAVVGAAGRSASTPSPEDTPTPQPDAAAGTLAPAPTPTPTPQPDTPADPAPTPEPAPEDWFDLTDVQAGYLMGRTDAYDDGGVACQGYSEFVLPVDRMDPASAADPAGAVRRAWRRVVDAHEMLRALVDREGRQRIDRTAGAHVRVIDVAAGETGTGVTAPDPATARAIVRDDLRERNFPVGEAPMVELALTVGDGDPVLHLSVDLIVTDYVGIRSLVRDLDHCLRHPSDPLDAPAATFRQCLEARARHAATPAGRAARERDTRWWRDRLDTLPPALTFSPDPDATGLGGTTRRSHRLDADAWRGLRDTAARLTVTPSGLVLAAFATAARRYADIALGGYTHGRAGTAAATGAGTDTATATGATVGDTPPTPAALITLTTVDRAPVGDDGPSAADIGRIVGDFTSTVVLDLPLGADLAPTARDLQGRLFDALDHPAYPGVRVVRDLRRSGGEDRGRIPVVFTSTVGVDAVEPPQLLRAVPGTAISKTPQVLLDVQLSPDGDGVTMDWDSRDGGFHPAVLDALFADVCEVLDQLAVGVVDVPAARAPEPVVRTRSMNGRLLHGRFLRAALDDADAPAVVHGDRTLTRGELCALAVRLAGGLPAGDAPVAVVLPPGPGQIAAQLAALLTGRAFVPLDPEWPGSRRRAVLDTVREAYAEEVPVVDDATLRAADAPGVPDAAGGSTAGDGAGDGAGDPGAWRDAVRRALAEPPLVDDLAYVIFTSGSTGTPKGVAVTHRQVCTTLDEMEDRLELTAADRVLAVSRPSFDLAVFNVFGVLGAGGAVVVPSCGTVPDPETWARDIRRHGVTVWNSVPAQLTILLDHLGDAATDAALPLRVVLVSGDRVPVDQPARVRALAPGVVVDALGGATEGSIWSIVHRCTPEEDGPAGTAADPSAGSTAGTAPARRSVPYGRALGHQAVWVLDRDGGRAAVGQRGEIVIAGDGVVEGYLGDPVRTAAAFGRHLGTGERCYRTGDVGRYLPDGEIEFCGRVDDGQVKIRGHRIELGEVEAGLRAVDGVADALAAVTGEGDRRELVAVVVPETADTSAAGTAAVPGTAGTAADTAPTSPAAALAAAVTARSRATELDDAERRDFRRIHDLVTDAALDAMTAQIARVTSASPDGTATRDAIVAGTGAQGHGTLMDRWIDELDRAGRVRCADGLVSVTVTDTAAGAATDTDTAAARWEEIHRLDDRLGYGRRQLDYLRTSLDELPGLLEGSVDPLSLLFPGGDMAVARASYGENRLASYLNGVCAAAVGHHARSLVAAGRTCRVLEIGAGVGGTTADVLAELADLTDPTDRPGPGVDYLFTDVSRYFTDAAAQEWPQVRTGLFDINTDPAEQGVEPGSVDVVLCANVLHNARDIDVALRRVAGMLAPGGVLVVIDSTATNAPLMASMEFKEGLGDATDARLGTGSPFLTFAQWREAVAASPLESVAVLPEAGSVLELGAQHVFIVRKPEVRAGSGEGLDAARVRTAAADVLPASMRPRRVGVVAALPMTANGKRDRAAVAALVAGARPGGAAGGAGGPAGAGEPEPAASAHVDAVAAGPVTTAAVPADPSAAPAEPAAPADPAAPAAPADPVVDAWREVLDLDPSVPVPGDADFHDLGGDSLLLARCIGQMRRATGREDLPSWDETLRAIVADPTVDGCRRALGLTAPGAGTPDPAPAAGTGRHRADTDPAGTPATAPTTAPAPSPAATGGPTVTVVDRAASSPTGGTPHPAGGPRLTRLLPAPGGRPDPWDPATDPATGGTPDLTVVVHDGSGGTGPYTALLRELAARDAGPVVGIERSAGDGYLTTPADELFHDLTERYTVSVLDTGARRVHVVGYCMGGLLAAGIADRLAACGVEATATVMSSYRIPFTVHDEILLDFSFARLMGCRPQDMGIDVDEDALGRALRAAREDGHDDITAGVLHRYADDDLRAQLARAPRTSAERVGRFLRTEAGRPWSRESLDALREVYVHSLAAVAAWSEPPVTVPVTFLRQRDPLSFLPDLGDDMTSFWVDGCLGGLDVVDVDGDHFTCLDAAHAPTVADLVVARAPWAGDAGGQDERDGQDSHDEQHSHDEHDEQVGPAVGTTPTDREEDR</sequence>
<dbReference type="PROSITE" id="PS00012">
    <property type="entry name" value="PHOSPHOPANTETHEINE"/>
    <property type="match status" value="1"/>
</dbReference>
<evidence type="ECO:0000256" key="7">
    <source>
        <dbReference type="SAM" id="MobiDB-lite"/>
    </source>
</evidence>
<feature type="compositionally biased region" description="Low complexity" evidence="7">
    <location>
        <begin position="4247"/>
        <end position="4256"/>
    </location>
</feature>
<dbReference type="Pfam" id="PF13193">
    <property type="entry name" value="AMP-binding_C"/>
    <property type="match status" value="1"/>
</dbReference>
<feature type="compositionally biased region" description="Gly residues" evidence="7">
    <location>
        <begin position="3403"/>
        <end position="3415"/>
    </location>
</feature>
<dbReference type="InterPro" id="IPR042099">
    <property type="entry name" value="ANL_N_sf"/>
</dbReference>
<dbReference type="CDD" id="cd02440">
    <property type="entry name" value="AdoMet_MTases"/>
    <property type="match status" value="1"/>
</dbReference>
<evidence type="ECO:0000256" key="3">
    <source>
        <dbReference type="ARBA" id="ARBA00022450"/>
    </source>
</evidence>
<dbReference type="InterPro" id="IPR045851">
    <property type="entry name" value="AMP-bd_C_sf"/>
</dbReference>
<gene>
    <name evidence="9" type="ORF">CXF48_06800</name>
</gene>
<evidence type="ECO:0000313" key="10">
    <source>
        <dbReference type="Proteomes" id="UP000276526"/>
    </source>
</evidence>
<dbReference type="Gene3D" id="3.30.559.10">
    <property type="entry name" value="Chloramphenicol acetyltransferase-like domain"/>
    <property type="match status" value="3"/>
</dbReference>
<feature type="domain" description="Carrier" evidence="8">
    <location>
        <begin position="2655"/>
        <end position="2729"/>
    </location>
</feature>
<feature type="region of interest" description="Disordered" evidence="7">
    <location>
        <begin position="2104"/>
        <end position="2147"/>
    </location>
</feature>
<dbReference type="GO" id="GO:0005737">
    <property type="term" value="C:cytoplasm"/>
    <property type="evidence" value="ECO:0007669"/>
    <property type="project" value="TreeGrafter"/>
</dbReference>
<protein>
    <recommendedName>
        <fullName evidence="8">Carrier domain-containing protein</fullName>
    </recommendedName>
</protein>
<dbReference type="SUPFAM" id="SSF47336">
    <property type="entry name" value="ACP-like"/>
    <property type="match status" value="4"/>
</dbReference>
<dbReference type="GO" id="GO:0043041">
    <property type="term" value="P:amino acid activation for nonribosomal peptide biosynthetic process"/>
    <property type="evidence" value="ECO:0007669"/>
    <property type="project" value="TreeGrafter"/>
</dbReference>
<dbReference type="SUPFAM" id="SSF53474">
    <property type="entry name" value="alpha/beta-Hydrolases"/>
    <property type="match status" value="1"/>
</dbReference>
<accession>A0A426PYC1</accession>
<dbReference type="Pfam" id="PF08242">
    <property type="entry name" value="Methyltransf_12"/>
    <property type="match status" value="1"/>
</dbReference>
<evidence type="ECO:0000256" key="2">
    <source>
        <dbReference type="ARBA" id="ARBA00004924"/>
    </source>
</evidence>
<dbReference type="SUPFAM" id="SSF56801">
    <property type="entry name" value="Acetyl-CoA synthetase-like"/>
    <property type="match status" value="2"/>
</dbReference>
<feature type="compositionally biased region" description="Gly residues" evidence="7">
    <location>
        <begin position="4235"/>
        <end position="4246"/>
    </location>
</feature>
<feature type="compositionally biased region" description="Low complexity" evidence="7">
    <location>
        <begin position="2132"/>
        <end position="2141"/>
    </location>
</feature>
<feature type="compositionally biased region" description="Low complexity" evidence="7">
    <location>
        <begin position="3393"/>
        <end position="3402"/>
    </location>
</feature>
<feature type="compositionally biased region" description="Low complexity" evidence="7">
    <location>
        <begin position="2637"/>
        <end position="2657"/>
    </location>
</feature>
<feature type="region of interest" description="Disordered" evidence="7">
    <location>
        <begin position="3393"/>
        <end position="3417"/>
    </location>
</feature>
<dbReference type="InterPro" id="IPR020845">
    <property type="entry name" value="AMP-binding_CS"/>
</dbReference>
<dbReference type="InterPro" id="IPR001031">
    <property type="entry name" value="Thioesterase"/>
</dbReference>
<keyword evidence="5" id="KW-0436">Ligase</keyword>
<dbReference type="NCBIfam" id="TIGR01733">
    <property type="entry name" value="AA-adenyl-dom"/>
    <property type="match status" value="1"/>
</dbReference>
<reference evidence="9 10" key="1">
    <citation type="submission" date="2018-01" db="EMBL/GenBank/DDBJ databases">
        <title>Twenty Corynebacterium bovis Genomes.</title>
        <authorList>
            <person name="Gulvik C.A."/>
        </authorList>
    </citation>
    <scope>NUCLEOTIDE SEQUENCE [LARGE SCALE GENOMIC DNA]</scope>
    <source>
        <strain evidence="9 10">F6900</strain>
    </source>
</reference>
<dbReference type="InterPro" id="IPR025110">
    <property type="entry name" value="AMP-bd_C"/>
</dbReference>
<feature type="compositionally biased region" description="Basic and acidic residues" evidence="7">
    <location>
        <begin position="4764"/>
        <end position="4785"/>
    </location>
</feature>
<feature type="region of interest" description="Disordered" evidence="7">
    <location>
        <begin position="4759"/>
        <end position="4801"/>
    </location>
</feature>
<feature type="compositionally biased region" description="Low complexity" evidence="7">
    <location>
        <begin position="2112"/>
        <end position="2124"/>
    </location>
</feature>
<feature type="compositionally biased region" description="Low complexity" evidence="7">
    <location>
        <begin position="4430"/>
        <end position="4441"/>
    </location>
</feature>
<dbReference type="Proteomes" id="UP000276526">
    <property type="component" value="Unassembled WGS sequence"/>
</dbReference>
<feature type="region of interest" description="Disordered" evidence="7">
    <location>
        <begin position="1429"/>
        <end position="1479"/>
    </location>
</feature>
<feature type="region of interest" description="Disordered" evidence="7">
    <location>
        <begin position="4235"/>
        <end position="4256"/>
    </location>
</feature>
<dbReference type="PROSITE" id="PS00455">
    <property type="entry name" value="AMP_BINDING"/>
    <property type="match status" value="2"/>
</dbReference>
<keyword evidence="6" id="KW-0677">Repeat</keyword>
<feature type="region of interest" description="Disordered" evidence="7">
    <location>
        <begin position="4272"/>
        <end position="4295"/>
    </location>
</feature>
<feature type="region of interest" description="Disordered" evidence="7">
    <location>
        <begin position="1057"/>
        <end position="1109"/>
    </location>
</feature>
<feature type="region of interest" description="Disordered" evidence="7">
    <location>
        <begin position="241"/>
        <end position="282"/>
    </location>
</feature>
<feature type="compositionally biased region" description="Low complexity" evidence="7">
    <location>
        <begin position="2746"/>
        <end position="2755"/>
    </location>
</feature>
<dbReference type="PANTHER" id="PTHR45527">
    <property type="entry name" value="NONRIBOSOMAL PEPTIDE SYNTHETASE"/>
    <property type="match status" value="1"/>
</dbReference>
<dbReference type="InterPro" id="IPR006162">
    <property type="entry name" value="Ppantetheine_attach_site"/>
</dbReference>
<feature type="region of interest" description="Disordered" evidence="7">
    <location>
        <begin position="1976"/>
        <end position="2010"/>
    </location>
</feature>
<dbReference type="InterPro" id="IPR010071">
    <property type="entry name" value="AA_adenyl_dom"/>
</dbReference>
<feature type="compositionally biased region" description="Pro residues" evidence="7">
    <location>
        <begin position="1448"/>
        <end position="1461"/>
    </location>
</feature>
<dbReference type="SUPFAM" id="SSF52777">
    <property type="entry name" value="CoA-dependent acyltransferases"/>
    <property type="match status" value="8"/>
</dbReference>
<dbReference type="RefSeq" id="WP_125207197.1">
    <property type="nucleotide sequence ID" value="NZ_PQNK01000009.1"/>
</dbReference>
<feature type="domain" description="Carrier" evidence="8">
    <location>
        <begin position="1119"/>
        <end position="1206"/>
    </location>
</feature>
<dbReference type="PANTHER" id="PTHR45527:SF10">
    <property type="entry name" value="PYOCHELIN SYNTHASE PCHF"/>
    <property type="match status" value="1"/>
</dbReference>
<feature type="region of interest" description="Disordered" evidence="7">
    <location>
        <begin position="1221"/>
        <end position="1246"/>
    </location>
</feature>
<dbReference type="Pfam" id="PF00501">
    <property type="entry name" value="AMP-binding"/>
    <property type="match status" value="2"/>
</dbReference>
<feature type="compositionally biased region" description="Low complexity" evidence="7">
    <location>
        <begin position="1090"/>
        <end position="1109"/>
    </location>
</feature>
<feature type="region of interest" description="Disordered" evidence="7">
    <location>
        <begin position="3603"/>
        <end position="3627"/>
    </location>
</feature>
<feature type="compositionally biased region" description="Low complexity" evidence="7">
    <location>
        <begin position="1429"/>
        <end position="1447"/>
    </location>
</feature>
<name>A0A426PYC1_9CORY</name>
<dbReference type="Gene3D" id="3.40.50.150">
    <property type="entry name" value="Vaccinia Virus protein VP39"/>
    <property type="match status" value="1"/>
</dbReference>
<organism evidence="9 10">
    <name type="scientific">Corynebacterium bovis</name>
    <dbReference type="NCBI Taxonomy" id="36808"/>
    <lineage>
        <taxon>Bacteria</taxon>
        <taxon>Bacillati</taxon>
        <taxon>Actinomycetota</taxon>
        <taxon>Actinomycetes</taxon>
        <taxon>Mycobacteriales</taxon>
        <taxon>Corynebacteriaceae</taxon>
        <taxon>Corynebacterium</taxon>
    </lineage>
</organism>
<evidence type="ECO:0000313" key="9">
    <source>
        <dbReference type="EMBL" id="RRO86497.1"/>
    </source>
</evidence>
<dbReference type="InterPro" id="IPR009081">
    <property type="entry name" value="PP-bd_ACP"/>
</dbReference>
<feature type="compositionally biased region" description="Low complexity" evidence="7">
    <location>
        <begin position="1976"/>
        <end position="2008"/>
    </location>
</feature>
<dbReference type="PROSITE" id="PS50075">
    <property type="entry name" value="CARRIER"/>
    <property type="match status" value="2"/>
</dbReference>
<dbReference type="InterPro" id="IPR013217">
    <property type="entry name" value="Methyltransf_12"/>
</dbReference>
<dbReference type="InterPro" id="IPR023213">
    <property type="entry name" value="CAT-like_dom_sf"/>
</dbReference>
<proteinExistence type="predicted"/>